<gene>
    <name evidence="1" type="ORF">SAMN02799615_03905</name>
</gene>
<reference evidence="2" key="1">
    <citation type="submission" date="2016-10" db="EMBL/GenBank/DDBJ databases">
        <authorList>
            <person name="Varghese N."/>
            <person name="Submissions S."/>
        </authorList>
    </citation>
    <scope>NUCLEOTIDE SEQUENCE [LARGE SCALE GENOMIC DNA]</scope>
    <source>
        <strain evidence="2">UNC178MFTsu3.1</strain>
    </source>
</reference>
<keyword evidence="2" id="KW-1185">Reference proteome</keyword>
<dbReference type="Proteomes" id="UP000199477">
    <property type="component" value="Unassembled WGS sequence"/>
</dbReference>
<sequence length="91" mass="10712">MAYKLYLVARNEGLEYVDENGLYRFDISLVKGVWTIYLPGTVGRSHESRALSDEERARIFPLITNYLAEIRWLGLFTRYYEVRFVDRAEVG</sequence>
<dbReference type="RefSeq" id="WP_155964701.1">
    <property type="nucleotide sequence ID" value="NZ_FONH01000022.1"/>
</dbReference>
<dbReference type="EMBL" id="FONH01000022">
    <property type="protein sequence ID" value="SFF50970.1"/>
    <property type="molecule type" value="Genomic_DNA"/>
</dbReference>
<proteinExistence type="predicted"/>
<evidence type="ECO:0000313" key="2">
    <source>
        <dbReference type="Proteomes" id="UP000199477"/>
    </source>
</evidence>
<dbReference type="AlphaFoldDB" id="A0A1I2JAF0"/>
<accession>A0A1I2JAF0</accession>
<evidence type="ECO:0000313" key="1">
    <source>
        <dbReference type="EMBL" id="SFF50970.1"/>
    </source>
</evidence>
<organism evidence="1 2">
    <name type="scientific">Dyella marensis</name>
    <dbReference type="NCBI Taxonomy" id="500610"/>
    <lineage>
        <taxon>Bacteria</taxon>
        <taxon>Pseudomonadati</taxon>
        <taxon>Pseudomonadota</taxon>
        <taxon>Gammaproteobacteria</taxon>
        <taxon>Lysobacterales</taxon>
        <taxon>Rhodanobacteraceae</taxon>
        <taxon>Dyella</taxon>
    </lineage>
</organism>
<name>A0A1I2JAF0_9GAMM</name>
<protein>
    <submittedName>
        <fullName evidence="1">Uncharacterized protein</fullName>
    </submittedName>
</protein>